<proteinExistence type="predicted"/>
<dbReference type="Proteomes" id="UP000676336">
    <property type="component" value="Unassembled WGS sequence"/>
</dbReference>
<comment type="caution">
    <text evidence="1">The sequence shown here is derived from an EMBL/GenBank/DDBJ whole genome shotgun (WGS) entry which is preliminary data.</text>
</comment>
<dbReference type="AlphaFoldDB" id="A0A8S2ZAA4"/>
<organism evidence="1 2">
    <name type="scientific">Rotaria magnacalcarata</name>
    <dbReference type="NCBI Taxonomy" id="392030"/>
    <lineage>
        <taxon>Eukaryota</taxon>
        <taxon>Metazoa</taxon>
        <taxon>Spiralia</taxon>
        <taxon>Gnathifera</taxon>
        <taxon>Rotifera</taxon>
        <taxon>Eurotatoria</taxon>
        <taxon>Bdelloidea</taxon>
        <taxon>Philodinida</taxon>
        <taxon>Philodinidae</taxon>
        <taxon>Rotaria</taxon>
    </lineage>
</organism>
<evidence type="ECO:0000313" key="2">
    <source>
        <dbReference type="Proteomes" id="UP000676336"/>
    </source>
</evidence>
<reference evidence="1" key="1">
    <citation type="submission" date="2021-02" db="EMBL/GenBank/DDBJ databases">
        <authorList>
            <person name="Nowell W R."/>
        </authorList>
    </citation>
    <scope>NUCLEOTIDE SEQUENCE</scope>
</reference>
<gene>
    <name evidence="1" type="ORF">SMN809_LOCUS39460</name>
</gene>
<name>A0A8S2ZAA4_9BILA</name>
<dbReference type="EMBL" id="CAJOBI010106041">
    <property type="protein sequence ID" value="CAF4610617.1"/>
    <property type="molecule type" value="Genomic_DNA"/>
</dbReference>
<evidence type="ECO:0000313" key="1">
    <source>
        <dbReference type="EMBL" id="CAF4610617.1"/>
    </source>
</evidence>
<protein>
    <submittedName>
        <fullName evidence="1">Uncharacterized protein</fullName>
    </submittedName>
</protein>
<sequence>MVQTGLELSAAKAHKSTRTAARKSKQIVKLLNLLTSNQISLVETISSFAYIVGGPVGRGCYLQPSLSVPRVTSFFSYTFSLELLQHDHIIFECVLSECPPNFHHYTSWTFASAPPGLSPIIDESHIGDVRRSQNYEHQSYSLTIECHLVEVLFLFQHFLLLTWTY</sequence>
<accession>A0A8S2ZAA4</accession>